<organism evidence="1 2">
    <name type="scientific">Pyropia yezoensis</name>
    <name type="common">Susabi-nori</name>
    <name type="synonym">Porphyra yezoensis</name>
    <dbReference type="NCBI Taxonomy" id="2788"/>
    <lineage>
        <taxon>Eukaryota</taxon>
        <taxon>Rhodophyta</taxon>
        <taxon>Bangiophyceae</taxon>
        <taxon>Bangiales</taxon>
        <taxon>Bangiaceae</taxon>
        <taxon>Pyropia</taxon>
    </lineage>
</organism>
<gene>
    <name evidence="1" type="ORF">I4F81_008514</name>
</gene>
<sequence length="103" mass="11162">MNFKSMVPGKRLPTLKASVALALVLSRPIENLKNRMVPAWFDYNGVDMLKMSDVDAVKWLIEHKYTSSEDGGKEIGPAVKDGLLSLGPDHRIKDGGAGVGPLT</sequence>
<dbReference type="Proteomes" id="UP000798662">
    <property type="component" value="Chromosome 2"/>
</dbReference>
<accession>A0ACC3C7Z3</accession>
<keyword evidence="2" id="KW-1185">Reference proteome</keyword>
<protein>
    <submittedName>
        <fullName evidence="1">Uncharacterized protein</fullName>
    </submittedName>
</protein>
<comment type="caution">
    <text evidence="1">The sequence shown here is derived from an EMBL/GenBank/DDBJ whole genome shotgun (WGS) entry which is preliminary data.</text>
</comment>
<evidence type="ECO:0000313" key="1">
    <source>
        <dbReference type="EMBL" id="KAK1865993.1"/>
    </source>
</evidence>
<dbReference type="EMBL" id="CM020619">
    <property type="protein sequence ID" value="KAK1865993.1"/>
    <property type="molecule type" value="Genomic_DNA"/>
</dbReference>
<evidence type="ECO:0000313" key="2">
    <source>
        <dbReference type="Proteomes" id="UP000798662"/>
    </source>
</evidence>
<proteinExistence type="predicted"/>
<name>A0ACC3C7Z3_PYRYE</name>
<reference evidence="1" key="1">
    <citation type="submission" date="2019-11" db="EMBL/GenBank/DDBJ databases">
        <title>Nori genome reveals adaptations in red seaweeds to the harsh intertidal environment.</title>
        <authorList>
            <person name="Wang D."/>
            <person name="Mao Y."/>
        </authorList>
    </citation>
    <scope>NUCLEOTIDE SEQUENCE</scope>
    <source>
        <tissue evidence="1">Gametophyte</tissue>
    </source>
</reference>